<sequence length="190" mass="21352">MLTLLAILAPAVTNKLKVAGTLKPADQRRSHRKYDNFGIPVPQSDITPLFTPGLPNLHIPESSVDGNDFEDLSEVSASDLYLYFKDEESEHQVKTENIEYRMKKSDLNAPESHDKECTNNCWIRSVSGSAFLDGTSVDFSTHLPVLEQSMSTFKGLGGVRLDIMSHEKKPEMDSIWNYDLSYEDPINDVD</sequence>
<dbReference type="AlphaFoldDB" id="A0A8B6G714"/>
<dbReference type="OrthoDB" id="6170885at2759"/>
<gene>
    <name evidence="1" type="ORF">MGAL_10B044406</name>
</gene>
<keyword evidence="2" id="KW-1185">Reference proteome</keyword>
<protein>
    <submittedName>
        <fullName evidence="1">Uncharacterized protein</fullName>
    </submittedName>
</protein>
<organism evidence="1 2">
    <name type="scientific">Mytilus galloprovincialis</name>
    <name type="common">Mediterranean mussel</name>
    <dbReference type="NCBI Taxonomy" id="29158"/>
    <lineage>
        <taxon>Eukaryota</taxon>
        <taxon>Metazoa</taxon>
        <taxon>Spiralia</taxon>
        <taxon>Lophotrochozoa</taxon>
        <taxon>Mollusca</taxon>
        <taxon>Bivalvia</taxon>
        <taxon>Autobranchia</taxon>
        <taxon>Pteriomorphia</taxon>
        <taxon>Mytilida</taxon>
        <taxon>Mytiloidea</taxon>
        <taxon>Mytilidae</taxon>
        <taxon>Mytilinae</taxon>
        <taxon>Mytilus</taxon>
    </lineage>
</organism>
<dbReference type="EMBL" id="UYJE01007964">
    <property type="protein sequence ID" value="VDI59659.1"/>
    <property type="molecule type" value="Genomic_DNA"/>
</dbReference>
<dbReference type="Proteomes" id="UP000596742">
    <property type="component" value="Unassembled WGS sequence"/>
</dbReference>
<evidence type="ECO:0000313" key="2">
    <source>
        <dbReference type="Proteomes" id="UP000596742"/>
    </source>
</evidence>
<proteinExistence type="predicted"/>
<accession>A0A8B6G714</accession>
<comment type="caution">
    <text evidence="1">The sequence shown here is derived from an EMBL/GenBank/DDBJ whole genome shotgun (WGS) entry which is preliminary data.</text>
</comment>
<reference evidence="1" key="1">
    <citation type="submission" date="2018-11" db="EMBL/GenBank/DDBJ databases">
        <authorList>
            <person name="Alioto T."/>
            <person name="Alioto T."/>
        </authorList>
    </citation>
    <scope>NUCLEOTIDE SEQUENCE</scope>
</reference>
<evidence type="ECO:0000313" key="1">
    <source>
        <dbReference type="EMBL" id="VDI59659.1"/>
    </source>
</evidence>
<name>A0A8B6G714_MYTGA</name>